<organism evidence="1">
    <name type="scientific">viral metagenome</name>
    <dbReference type="NCBI Taxonomy" id="1070528"/>
    <lineage>
        <taxon>unclassified sequences</taxon>
        <taxon>metagenomes</taxon>
        <taxon>organismal metagenomes</taxon>
    </lineage>
</organism>
<accession>A0A6C0BCQ3</accession>
<protein>
    <submittedName>
        <fullName evidence="1">Uncharacterized protein</fullName>
    </submittedName>
</protein>
<dbReference type="InterPro" id="IPR027417">
    <property type="entry name" value="P-loop_NTPase"/>
</dbReference>
<dbReference type="SUPFAM" id="SSF52540">
    <property type="entry name" value="P-loop containing nucleoside triphosphate hydrolases"/>
    <property type="match status" value="1"/>
</dbReference>
<reference evidence="1" key="1">
    <citation type="journal article" date="2020" name="Nature">
        <title>Giant virus diversity and host interactions through global metagenomics.</title>
        <authorList>
            <person name="Schulz F."/>
            <person name="Roux S."/>
            <person name="Paez-Espino D."/>
            <person name="Jungbluth S."/>
            <person name="Walsh D.A."/>
            <person name="Denef V.J."/>
            <person name="McMahon K.D."/>
            <person name="Konstantinidis K.T."/>
            <person name="Eloe-Fadrosh E.A."/>
            <person name="Kyrpides N.C."/>
            <person name="Woyke T."/>
        </authorList>
    </citation>
    <scope>NUCLEOTIDE SEQUENCE</scope>
    <source>
        <strain evidence="1">GVMAG-M-3300010160-26</strain>
    </source>
</reference>
<dbReference type="AlphaFoldDB" id="A0A6C0BCQ3"/>
<name>A0A6C0BCQ3_9ZZZZ</name>
<dbReference type="EMBL" id="MN739114">
    <property type="protein sequence ID" value="QHS89584.1"/>
    <property type="molecule type" value="Genomic_DNA"/>
</dbReference>
<dbReference type="Gene3D" id="3.40.50.300">
    <property type="entry name" value="P-loop containing nucleotide triphosphate hydrolases"/>
    <property type="match status" value="1"/>
</dbReference>
<sequence>MIIHISGPSGAGKTTLGKKLKAHYKNKIIVKDLDDLRVEFIKEYYGNKEWSIFNKSAYQKFIYSFISRCSKPLIFVGLNNMPFWHKNVYYDLRADHKFYIHLANDIVLKQKCLRYFTDMANIGKDKNAMHDLTTNNKKFLKIVSRDIQNECDETFVNRFNNKWNLDYKKQKYNFMSRDDIYKEVIRILK</sequence>
<proteinExistence type="predicted"/>
<evidence type="ECO:0000313" key="1">
    <source>
        <dbReference type="EMBL" id="QHS89584.1"/>
    </source>
</evidence>